<dbReference type="InterPro" id="IPR001828">
    <property type="entry name" value="ANF_lig-bd_rcpt"/>
</dbReference>
<dbReference type="SUPFAM" id="SSF53822">
    <property type="entry name" value="Periplasmic binding protein-like I"/>
    <property type="match status" value="1"/>
</dbReference>
<comment type="subcellular location">
    <subcellularLocation>
        <location evidence="1">Membrane</location>
    </subcellularLocation>
</comment>
<evidence type="ECO:0000256" key="5">
    <source>
        <dbReference type="SAM" id="SignalP"/>
    </source>
</evidence>
<keyword evidence="8" id="KW-1185">Reference proteome</keyword>
<evidence type="ECO:0000256" key="2">
    <source>
        <dbReference type="ARBA" id="ARBA00022692"/>
    </source>
</evidence>
<dbReference type="Pfam" id="PF01094">
    <property type="entry name" value="ANF_receptor"/>
    <property type="match status" value="1"/>
</dbReference>
<dbReference type="RefSeq" id="WP_169114559.1">
    <property type="nucleotide sequence ID" value="NZ_JAAAUB010000001.1"/>
</dbReference>
<protein>
    <submittedName>
        <fullName evidence="7">ABC transporter substrate-binding protein</fullName>
    </submittedName>
</protein>
<dbReference type="PANTHER" id="PTHR30483">
    <property type="entry name" value="LEUCINE-SPECIFIC-BINDING PROTEIN"/>
    <property type="match status" value="1"/>
</dbReference>
<keyword evidence="2" id="KW-0812">Transmembrane</keyword>
<dbReference type="InterPro" id="IPR028082">
    <property type="entry name" value="Peripla_BP_I"/>
</dbReference>
<gene>
    <name evidence="7" type="ORF">GV368_00380</name>
</gene>
<dbReference type="Proteomes" id="UP000669605">
    <property type="component" value="Unassembled WGS sequence"/>
</dbReference>
<feature type="signal peptide" evidence="5">
    <location>
        <begin position="1"/>
        <end position="24"/>
    </location>
</feature>
<accession>A0ABX1QHF1</accession>
<keyword evidence="4" id="KW-0472">Membrane</keyword>
<reference evidence="7 8" key="1">
    <citation type="journal article" date="2020" name="Curr. Microbiol.">
        <title>Tepidiphilus baoligensis sp. nov., a Novel Bacterium of the Family Hydrogenophilaceae Isolated from an Oil Reservoir.</title>
        <authorList>
            <person name="Zhang X."/>
            <person name="Wang G."/>
            <person name="Ma X."/>
            <person name="Yu J."/>
            <person name="You J."/>
            <person name="Xue Y."/>
            <person name="Ma Y."/>
        </authorList>
    </citation>
    <scope>NUCLEOTIDE SEQUENCE [LARGE SCALE GENOMIC DNA]</scope>
    <source>
        <strain evidence="7 8">B18-69</strain>
    </source>
</reference>
<keyword evidence="3" id="KW-1133">Transmembrane helix</keyword>
<evidence type="ECO:0000256" key="3">
    <source>
        <dbReference type="ARBA" id="ARBA00022989"/>
    </source>
</evidence>
<evidence type="ECO:0000313" key="8">
    <source>
        <dbReference type="Proteomes" id="UP000669605"/>
    </source>
</evidence>
<keyword evidence="5" id="KW-0732">Signal</keyword>
<feature type="domain" description="Receptor ligand binding region" evidence="6">
    <location>
        <begin position="48"/>
        <end position="390"/>
    </location>
</feature>
<dbReference type="PANTHER" id="PTHR30483:SF6">
    <property type="entry name" value="PERIPLASMIC BINDING PROTEIN OF ABC TRANSPORTER FOR NATURAL AMINO ACIDS"/>
    <property type="match status" value="1"/>
</dbReference>
<proteinExistence type="predicted"/>
<evidence type="ECO:0000256" key="1">
    <source>
        <dbReference type="ARBA" id="ARBA00004370"/>
    </source>
</evidence>
<comment type="caution">
    <text evidence="7">The sequence shown here is derived from an EMBL/GenBank/DDBJ whole genome shotgun (WGS) entry which is preliminary data.</text>
</comment>
<evidence type="ECO:0000259" key="6">
    <source>
        <dbReference type="Pfam" id="PF01094"/>
    </source>
</evidence>
<name>A0ABX1QHF1_9PROT</name>
<sequence length="400" mass="41477">MNKTRASILTLALAGALATSPAWAQNVKVAYLVGITGPIAGMAPTMVQSMKFAAEQVNAQGGIGNGGKIDPQVYDSGCNPQLATDAATKAVNVNGVIGMVGPSCSGPVIAVANSVTVPAGVLLITSSGTSPKISTLDDKDLVFRTVASDDYQGRALARTLKARGTDKVAVTYLNNDYGLGLAEAFSDEFKKLGGTVTASRAHEDKKASYRSDLAELAKGGADTLVVFAYGNSSGLTIVRQAMENGFFKNFVGADGMRDENMIKTLGAENLKTFLVSAPAGATGAGFEKFSQEFKAAGGDPNGTFAATSYDAAFLMALAIEKAGGDKAKLSQALREVATAPGEPILPGEWTKAKQLIAEGKDIDYKGAAGDHEFDANGDVPGDYILYKVSGNTFAEIERMK</sequence>
<dbReference type="Gene3D" id="3.40.50.2300">
    <property type="match status" value="2"/>
</dbReference>
<dbReference type="CDD" id="cd06346">
    <property type="entry name" value="PBP1_ABC_ligand_binding-like"/>
    <property type="match status" value="1"/>
</dbReference>
<evidence type="ECO:0000313" key="7">
    <source>
        <dbReference type="EMBL" id="NMH15590.1"/>
    </source>
</evidence>
<dbReference type="EMBL" id="JAAAUB010000001">
    <property type="protein sequence ID" value="NMH15590.1"/>
    <property type="molecule type" value="Genomic_DNA"/>
</dbReference>
<dbReference type="InterPro" id="IPR051010">
    <property type="entry name" value="BCAA_transport"/>
</dbReference>
<evidence type="ECO:0000256" key="4">
    <source>
        <dbReference type="ARBA" id="ARBA00023136"/>
    </source>
</evidence>
<organism evidence="7 8">
    <name type="scientific">Tepidiphilus baoligensis</name>
    <dbReference type="NCBI Taxonomy" id="2698687"/>
    <lineage>
        <taxon>Bacteria</taxon>
        <taxon>Pseudomonadati</taxon>
        <taxon>Pseudomonadota</taxon>
        <taxon>Hydrogenophilia</taxon>
        <taxon>Hydrogenophilales</taxon>
        <taxon>Hydrogenophilaceae</taxon>
        <taxon>Tepidiphilus</taxon>
    </lineage>
</organism>
<feature type="chain" id="PRO_5046246558" evidence="5">
    <location>
        <begin position="25"/>
        <end position="400"/>
    </location>
</feature>